<dbReference type="Proteomes" id="UP001202674">
    <property type="component" value="Unassembled WGS sequence"/>
</dbReference>
<organism evidence="3 4">
    <name type="scientific">Natranaeroarchaeum aerophilus</name>
    <dbReference type="NCBI Taxonomy" id="2917711"/>
    <lineage>
        <taxon>Archaea</taxon>
        <taxon>Methanobacteriati</taxon>
        <taxon>Methanobacteriota</taxon>
        <taxon>Stenosarchaea group</taxon>
        <taxon>Halobacteria</taxon>
        <taxon>Halobacteriales</taxon>
        <taxon>Natronoarchaeaceae</taxon>
        <taxon>Natranaeroarchaeum</taxon>
    </lineage>
</organism>
<dbReference type="Pfam" id="PF13439">
    <property type="entry name" value="Glyco_transf_4"/>
    <property type="match status" value="1"/>
</dbReference>
<dbReference type="InterPro" id="IPR001296">
    <property type="entry name" value="Glyco_trans_1"/>
</dbReference>
<evidence type="ECO:0000259" key="2">
    <source>
        <dbReference type="Pfam" id="PF13439"/>
    </source>
</evidence>
<dbReference type="GO" id="GO:0016757">
    <property type="term" value="F:glycosyltransferase activity"/>
    <property type="evidence" value="ECO:0007669"/>
    <property type="project" value="InterPro"/>
</dbReference>
<dbReference type="AlphaFoldDB" id="A0AAE3FN83"/>
<dbReference type="InterPro" id="IPR028098">
    <property type="entry name" value="Glyco_trans_4-like_N"/>
</dbReference>
<dbReference type="CDD" id="cd03801">
    <property type="entry name" value="GT4_PimA-like"/>
    <property type="match status" value="1"/>
</dbReference>
<sequence>MRVAMVTLETVHQRDAALQRRLHRLAQTLIGRGHDVHVFCAQWWDKKIDTFVREEITYHGVVRSVESTRGFLLGLPLAINSCDPDVVHAGAAYSPAVAAASVGATLARVPLLTDWYDPTVGDGFLARRGLSASDRIVTPSRLVRTRLREQGADADRTGVVPNSVDFDLIRETEPADERHIVYARDLDAGANLESLLLGLAELREFDWSATVIGDGPRRDEYEQQARDLRIDDRISFAGALSREERVAIYRNAHVFVQTARQCRFPTELLWGLACGCVGIVEYHVDSSAHELVEGRERGFRTTSESELADAIREAGGMESRTIDEEFTGFDRGTVVEQYLDLYRELRKQYGILR</sequence>
<proteinExistence type="predicted"/>
<evidence type="ECO:0000259" key="1">
    <source>
        <dbReference type="Pfam" id="PF00534"/>
    </source>
</evidence>
<dbReference type="PANTHER" id="PTHR12526">
    <property type="entry name" value="GLYCOSYLTRANSFERASE"/>
    <property type="match status" value="1"/>
</dbReference>
<gene>
    <name evidence="3" type="ORF">AArcSt11_03305</name>
</gene>
<comment type="caution">
    <text evidence="3">The sequence shown here is derived from an EMBL/GenBank/DDBJ whole genome shotgun (WGS) entry which is preliminary data.</text>
</comment>
<evidence type="ECO:0000313" key="3">
    <source>
        <dbReference type="EMBL" id="MCL9812677.1"/>
    </source>
</evidence>
<dbReference type="PANTHER" id="PTHR12526:SF630">
    <property type="entry name" value="GLYCOSYLTRANSFERASE"/>
    <property type="match status" value="1"/>
</dbReference>
<feature type="domain" description="Glycosyl transferase family 1" evidence="1">
    <location>
        <begin position="172"/>
        <end position="313"/>
    </location>
</feature>
<feature type="domain" description="Glycosyltransferase subfamily 4-like N-terminal" evidence="2">
    <location>
        <begin position="19"/>
        <end position="167"/>
    </location>
</feature>
<reference evidence="3 4" key="1">
    <citation type="journal article" date="2022" name="Syst. Appl. Microbiol.">
        <title>Natronocalculus amylovorans gen. nov., sp. nov., and Natranaeroarchaeum aerophilus sp. nov., dominant culturable amylolytic natronoarchaea from hypersaline soda lakes in southwestern Siberia.</title>
        <authorList>
            <person name="Sorokin D.Y."/>
            <person name="Elcheninov A.G."/>
            <person name="Khizhniak T.V."/>
            <person name="Koenen M."/>
            <person name="Bale N.J."/>
            <person name="Damste J.S.S."/>
            <person name="Kublanov I.V."/>
        </authorList>
    </citation>
    <scope>NUCLEOTIDE SEQUENCE [LARGE SCALE GENOMIC DNA]</scope>
    <source>
        <strain evidence="3 4">AArc-St1-1</strain>
    </source>
</reference>
<protein>
    <submittedName>
        <fullName evidence="3">Glycosyltransferase family 4 protein</fullName>
    </submittedName>
</protein>
<dbReference type="Pfam" id="PF00534">
    <property type="entry name" value="Glycos_transf_1"/>
    <property type="match status" value="1"/>
</dbReference>
<keyword evidence="4" id="KW-1185">Reference proteome</keyword>
<dbReference type="Gene3D" id="3.40.50.2000">
    <property type="entry name" value="Glycogen Phosphorylase B"/>
    <property type="match status" value="2"/>
</dbReference>
<dbReference type="SUPFAM" id="SSF53756">
    <property type="entry name" value="UDP-Glycosyltransferase/glycogen phosphorylase"/>
    <property type="match status" value="1"/>
</dbReference>
<name>A0AAE3FN83_9EURY</name>
<accession>A0AAE3FN83</accession>
<dbReference type="RefSeq" id="WP_250594586.1">
    <property type="nucleotide sequence ID" value="NZ_JAKRVY010000001.1"/>
</dbReference>
<evidence type="ECO:0000313" key="4">
    <source>
        <dbReference type="Proteomes" id="UP001202674"/>
    </source>
</evidence>
<dbReference type="EMBL" id="JAKRVY010000001">
    <property type="protein sequence ID" value="MCL9812677.1"/>
    <property type="molecule type" value="Genomic_DNA"/>
</dbReference>